<dbReference type="AlphaFoldDB" id="A0A8K0WXB0"/>
<sequence>MLPSQFLMPTHSIIRGRRAGRTNGRIMRSPGGRGAADTGHEPPGGPATVGRWHMGDGNYMDIGWGSDASMHRDARRRCHGHRDGRRTGQPNLLQRPRSARGEMSKMGFLFVKEAFHYTINCPWGDKDGC</sequence>
<reference evidence="2" key="1">
    <citation type="journal article" date="2021" name="Nat. Commun.">
        <title>Genetic determinants of endophytism in the Arabidopsis root mycobiome.</title>
        <authorList>
            <person name="Mesny F."/>
            <person name="Miyauchi S."/>
            <person name="Thiergart T."/>
            <person name="Pickel B."/>
            <person name="Atanasova L."/>
            <person name="Karlsson M."/>
            <person name="Huettel B."/>
            <person name="Barry K.W."/>
            <person name="Haridas S."/>
            <person name="Chen C."/>
            <person name="Bauer D."/>
            <person name="Andreopoulos W."/>
            <person name="Pangilinan J."/>
            <person name="LaButti K."/>
            <person name="Riley R."/>
            <person name="Lipzen A."/>
            <person name="Clum A."/>
            <person name="Drula E."/>
            <person name="Henrissat B."/>
            <person name="Kohler A."/>
            <person name="Grigoriev I.V."/>
            <person name="Martin F.M."/>
            <person name="Hacquard S."/>
        </authorList>
    </citation>
    <scope>NUCLEOTIDE SEQUENCE</scope>
    <source>
        <strain evidence="2">MPI-CAGE-CH-0235</strain>
    </source>
</reference>
<gene>
    <name evidence="2" type="ORF">B0I35DRAFT_46779</name>
</gene>
<protein>
    <submittedName>
        <fullName evidence="2">Uncharacterized protein</fullName>
    </submittedName>
</protein>
<name>A0A8K0WXB0_9HYPO</name>
<keyword evidence="3" id="KW-1185">Reference proteome</keyword>
<dbReference type="EMBL" id="JAGPNK010000001">
    <property type="protein sequence ID" value="KAH7329532.1"/>
    <property type="molecule type" value="Genomic_DNA"/>
</dbReference>
<evidence type="ECO:0000256" key="1">
    <source>
        <dbReference type="SAM" id="MobiDB-lite"/>
    </source>
</evidence>
<proteinExistence type="predicted"/>
<accession>A0A8K0WXB0</accession>
<feature type="compositionally biased region" description="Basic residues" evidence="1">
    <location>
        <begin position="73"/>
        <end position="84"/>
    </location>
</feature>
<comment type="caution">
    <text evidence="2">The sequence shown here is derived from an EMBL/GenBank/DDBJ whole genome shotgun (WGS) entry which is preliminary data.</text>
</comment>
<evidence type="ECO:0000313" key="2">
    <source>
        <dbReference type="EMBL" id="KAH7329532.1"/>
    </source>
</evidence>
<evidence type="ECO:0000313" key="3">
    <source>
        <dbReference type="Proteomes" id="UP000813444"/>
    </source>
</evidence>
<feature type="region of interest" description="Disordered" evidence="1">
    <location>
        <begin position="1"/>
        <end position="48"/>
    </location>
</feature>
<feature type="region of interest" description="Disordered" evidence="1">
    <location>
        <begin position="70"/>
        <end position="100"/>
    </location>
</feature>
<dbReference type="Proteomes" id="UP000813444">
    <property type="component" value="Unassembled WGS sequence"/>
</dbReference>
<organism evidence="2 3">
    <name type="scientific">Stachybotrys elegans</name>
    <dbReference type="NCBI Taxonomy" id="80388"/>
    <lineage>
        <taxon>Eukaryota</taxon>
        <taxon>Fungi</taxon>
        <taxon>Dikarya</taxon>
        <taxon>Ascomycota</taxon>
        <taxon>Pezizomycotina</taxon>
        <taxon>Sordariomycetes</taxon>
        <taxon>Hypocreomycetidae</taxon>
        <taxon>Hypocreales</taxon>
        <taxon>Stachybotryaceae</taxon>
        <taxon>Stachybotrys</taxon>
    </lineage>
</organism>